<feature type="region of interest" description="Disordered" evidence="1">
    <location>
        <begin position="80"/>
        <end position="103"/>
    </location>
</feature>
<dbReference type="Proteomes" id="UP001341840">
    <property type="component" value="Unassembled WGS sequence"/>
</dbReference>
<reference evidence="2 3" key="1">
    <citation type="journal article" date="2023" name="Plants (Basel)">
        <title>Bridging the Gap: Combining Genomics and Transcriptomics Approaches to Understand Stylosanthes scabra, an Orphan Legume from the Brazilian Caatinga.</title>
        <authorList>
            <person name="Ferreira-Neto J.R.C."/>
            <person name="da Silva M.D."/>
            <person name="Binneck E."/>
            <person name="de Melo N.F."/>
            <person name="da Silva R.H."/>
            <person name="de Melo A.L.T.M."/>
            <person name="Pandolfi V."/>
            <person name="Bustamante F.O."/>
            <person name="Brasileiro-Vidal A.C."/>
            <person name="Benko-Iseppon A.M."/>
        </authorList>
    </citation>
    <scope>NUCLEOTIDE SEQUENCE [LARGE SCALE GENOMIC DNA]</scope>
    <source>
        <tissue evidence="2">Leaves</tissue>
    </source>
</reference>
<organism evidence="2 3">
    <name type="scientific">Stylosanthes scabra</name>
    <dbReference type="NCBI Taxonomy" id="79078"/>
    <lineage>
        <taxon>Eukaryota</taxon>
        <taxon>Viridiplantae</taxon>
        <taxon>Streptophyta</taxon>
        <taxon>Embryophyta</taxon>
        <taxon>Tracheophyta</taxon>
        <taxon>Spermatophyta</taxon>
        <taxon>Magnoliopsida</taxon>
        <taxon>eudicotyledons</taxon>
        <taxon>Gunneridae</taxon>
        <taxon>Pentapetalae</taxon>
        <taxon>rosids</taxon>
        <taxon>fabids</taxon>
        <taxon>Fabales</taxon>
        <taxon>Fabaceae</taxon>
        <taxon>Papilionoideae</taxon>
        <taxon>50 kb inversion clade</taxon>
        <taxon>dalbergioids sensu lato</taxon>
        <taxon>Dalbergieae</taxon>
        <taxon>Pterocarpus clade</taxon>
        <taxon>Stylosanthes</taxon>
    </lineage>
</organism>
<accession>A0ABU6R108</accession>
<protein>
    <submittedName>
        <fullName evidence="2">Uncharacterized protein</fullName>
    </submittedName>
</protein>
<proteinExistence type="predicted"/>
<evidence type="ECO:0000313" key="3">
    <source>
        <dbReference type="Proteomes" id="UP001341840"/>
    </source>
</evidence>
<evidence type="ECO:0000313" key="2">
    <source>
        <dbReference type="EMBL" id="MED6117755.1"/>
    </source>
</evidence>
<feature type="compositionally biased region" description="Polar residues" evidence="1">
    <location>
        <begin position="85"/>
        <end position="103"/>
    </location>
</feature>
<evidence type="ECO:0000256" key="1">
    <source>
        <dbReference type="SAM" id="MobiDB-lite"/>
    </source>
</evidence>
<keyword evidence="3" id="KW-1185">Reference proteome</keyword>
<name>A0ABU6R108_9FABA</name>
<dbReference type="EMBL" id="JASCZI010008349">
    <property type="protein sequence ID" value="MED6117755.1"/>
    <property type="molecule type" value="Genomic_DNA"/>
</dbReference>
<comment type="caution">
    <text evidence="2">The sequence shown here is derived from an EMBL/GenBank/DDBJ whole genome shotgun (WGS) entry which is preliminary data.</text>
</comment>
<gene>
    <name evidence="2" type="ORF">PIB30_112739</name>
</gene>
<feature type="non-terminal residue" evidence="2">
    <location>
        <position position="1"/>
    </location>
</feature>
<feature type="non-terminal residue" evidence="2">
    <location>
        <position position="103"/>
    </location>
</feature>
<sequence length="103" mass="12169">TTWLEESHRGHRGHRPVVADEVGGELCPRLYLPRPHLRPRRGHLRSFRRPRHRWTLHRSPPLLIPGQLLRQQEGSTQIPLMVLSRSPQPRHQQRLPSRGTSRR</sequence>